<name>A0AAD8A1Y6_DIPPU</name>
<organism evidence="8 9">
    <name type="scientific">Diploptera punctata</name>
    <name type="common">Pacific beetle cockroach</name>
    <dbReference type="NCBI Taxonomy" id="6984"/>
    <lineage>
        <taxon>Eukaryota</taxon>
        <taxon>Metazoa</taxon>
        <taxon>Ecdysozoa</taxon>
        <taxon>Arthropoda</taxon>
        <taxon>Hexapoda</taxon>
        <taxon>Insecta</taxon>
        <taxon>Pterygota</taxon>
        <taxon>Neoptera</taxon>
        <taxon>Polyneoptera</taxon>
        <taxon>Dictyoptera</taxon>
        <taxon>Blattodea</taxon>
        <taxon>Blaberoidea</taxon>
        <taxon>Blaberidae</taxon>
        <taxon>Diplopterinae</taxon>
        <taxon>Diploptera</taxon>
    </lineage>
</organism>
<gene>
    <name evidence="8" type="ORF">L9F63_027742</name>
</gene>
<dbReference type="EMBL" id="JASPKZ010003959">
    <property type="protein sequence ID" value="KAJ9591049.1"/>
    <property type="molecule type" value="Genomic_DNA"/>
</dbReference>
<accession>A0AAD8A1Y6</accession>
<comment type="caution">
    <text evidence="8">The sequence shown here is derived from an EMBL/GenBank/DDBJ whole genome shotgun (WGS) entry which is preliminary data.</text>
</comment>
<proteinExistence type="inferred from homology"/>
<dbReference type="Proteomes" id="UP001233999">
    <property type="component" value="Unassembled WGS sequence"/>
</dbReference>
<dbReference type="AlphaFoldDB" id="A0AAD8A1Y6"/>
<feature type="non-terminal residue" evidence="8">
    <location>
        <position position="1"/>
    </location>
</feature>
<feature type="domain" description="VTT" evidence="7">
    <location>
        <begin position="126"/>
        <end position="247"/>
    </location>
</feature>
<dbReference type="InterPro" id="IPR045014">
    <property type="entry name" value="TM41A/B"/>
</dbReference>
<keyword evidence="2 6" id="KW-0812">Transmembrane</keyword>
<comment type="subcellular location">
    <subcellularLocation>
        <location evidence="1">Membrane</location>
        <topology evidence="1">Multi-pass membrane protein</topology>
    </subcellularLocation>
</comment>
<evidence type="ECO:0000256" key="1">
    <source>
        <dbReference type="ARBA" id="ARBA00004141"/>
    </source>
</evidence>
<keyword evidence="4 6" id="KW-0472">Membrane</keyword>
<feature type="transmembrane region" description="Helical" evidence="6">
    <location>
        <begin position="259"/>
        <end position="281"/>
    </location>
</feature>
<feature type="transmembrane region" description="Helical" evidence="6">
    <location>
        <begin position="142"/>
        <end position="164"/>
    </location>
</feature>
<sequence length="290" mass="32982">PVRSTCDPSVSDVDTKSPGNGVRVYNSSAQLKTEKEGSTRRAVLIVAVIFFHLFASFGYIYMMFPDLETSYARHELQYVKFPWDIEDAKQLGTVLAHYKDNISLKFYWAFNNIYNLFYFILQTFAIPGSISLSILSGYLFSFPIALALICFCSATGASLCYISLSHFLGRRSRQQILFLIKCSEWSITVNKHRENLLNYIIFLRVTPFLPNWFINIASPIIDVPLFKFWLGTFIGVAPPSFIAIQTGKTLQTLSSSSSSWSWTSVIMLVAFAVISLLPVMFRRKFKEAIE</sequence>
<dbReference type="GO" id="GO:0005789">
    <property type="term" value="C:endoplasmic reticulum membrane"/>
    <property type="evidence" value="ECO:0007669"/>
    <property type="project" value="TreeGrafter"/>
</dbReference>
<feature type="transmembrane region" description="Helical" evidence="6">
    <location>
        <begin position="226"/>
        <end position="247"/>
    </location>
</feature>
<evidence type="ECO:0000256" key="3">
    <source>
        <dbReference type="ARBA" id="ARBA00022989"/>
    </source>
</evidence>
<protein>
    <recommendedName>
        <fullName evidence="7">VTT domain-containing protein</fullName>
    </recommendedName>
</protein>
<dbReference type="InterPro" id="IPR032816">
    <property type="entry name" value="VTT_dom"/>
</dbReference>
<evidence type="ECO:0000313" key="9">
    <source>
        <dbReference type="Proteomes" id="UP001233999"/>
    </source>
</evidence>
<dbReference type="PANTHER" id="PTHR43220:SF18">
    <property type="entry name" value="TRANSMEMBRANE PROTEIN 41B"/>
    <property type="match status" value="1"/>
</dbReference>
<evidence type="ECO:0000256" key="5">
    <source>
        <dbReference type="ARBA" id="ARBA00025797"/>
    </source>
</evidence>
<feature type="transmembrane region" description="Helical" evidence="6">
    <location>
        <begin position="116"/>
        <end position="135"/>
    </location>
</feature>
<dbReference type="PANTHER" id="PTHR43220">
    <property type="match status" value="1"/>
</dbReference>
<reference evidence="8" key="1">
    <citation type="journal article" date="2023" name="IScience">
        <title>Live-bearing cockroach genome reveals convergent evolutionary mechanisms linked to viviparity in insects and beyond.</title>
        <authorList>
            <person name="Fouks B."/>
            <person name="Harrison M.C."/>
            <person name="Mikhailova A.A."/>
            <person name="Marchal E."/>
            <person name="English S."/>
            <person name="Carruthers M."/>
            <person name="Jennings E.C."/>
            <person name="Chiamaka E.L."/>
            <person name="Frigard R.A."/>
            <person name="Pippel M."/>
            <person name="Attardo G.M."/>
            <person name="Benoit J.B."/>
            <person name="Bornberg-Bauer E."/>
            <person name="Tobe S.S."/>
        </authorList>
    </citation>
    <scope>NUCLEOTIDE SEQUENCE</scope>
    <source>
        <strain evidence="8">Stay&amp;Tobe</strain>
    </source>
</reference>
<evidence type="ECO:0000256" key="4">
    <source>
        <dbReference type="ARBA" id="ARBA00023136"/>
    </source>
</evidence>
<dbReference type="Pfam" id="PF09335">
    <property type="entry name" value="VTT_dom"/>
    <property type="match status" value="1"/>
</dbReference>
<dbReference type="GO" id="GO:0000045">
    <property type="term" value="P:autophagosome assembly"/>
    <property type="evidence" value="ECO:0007669"/>
    <property type="project" value="TreeGrafter"/>
</dbReference>
<evidence type="ECO:0000259" key="7">
    <source>
        <dbReference type="Pfam" id="PF09335"/>
    </source>
</evidence>
<feature type="transmembrane region" description="Helical" evidence="6">
    <location>
        <begin position="196"/>
        <end position="214"/>
    </location>
</feature>
<evidence type="ECO:0000256" key="6">
    <source>
        <dbReference type="SAM" id="Phobius"/>
    </source>
</evidence>
<evidence type="ECO:0000313" key="8">
    <source>
        <dbReference type="EMBL" id="KAJ9591049.1"/>
    </source>
</evidence>
<feature type="transmembrane region" description="Helical" evidence="6">
    <location>
        <begin position="42"/>
        <end position="64"/>
    </location>
</feature>
<reference evidence="8" key="2">
    <citation type="submission" date="2023-05" db="EMBL/GenBank/DDBJ databases">
        <authorList>
            <person name="Fouks B."/>
        </authorList>
    </citation>
    <scope>NUCLEOTIDE SEQUENCE</scope>
    <source>
        <strain evidence="8">Stay&amp;Tobe</strain>
        <tissue evidence="8">Testes</tissue>
    </source>
</reference>
<comment type="similarity">
    <text evidence="5">Belongs to the TMEM41 family.</text>
</comment>
<keyword evidence="3 6" id="KW-1133">Transmembrane helix</keyword>
<keyword evidence="9" id="KW-1185">Reference proteome</keyword>
<evidence type="ECO:0000256" key="2">
    <source>
        <dbReference type="ARBA" id="ARBA00022692"/>
    </source>
</evidence>